<dbReference type="EMBL" id="ML208672">
    <property type="protein sequence ID" value="TFK61312.1"/>
    <property type="molecule type" value="Genomic_DNA"/>
</dbReference>
<gene>
    <name evidence="1" type="ORF">BDN72DRAFT_849802</name>
</gene>
<protein>
    <submittedName>
        <fullName evidence="1">Uncharacterized protein</fullName>
    </submittedName>
</protein>
<evidence type="ECO:0000313" key="1">
    <source>
        <dbReference type="EMBL" id="TFK61312.1"/>
    </source>
</evidence>
<accession>A0ACD3A925</accession>
<name>A0ACD3A925_9AGAR</name>
<sequence length="506" mass="58059">MSFPRSTRSKSLELLESQGKLDQEIWALEKRLSALRKSRNALALINQLPAEIFVEIFLWLQTLYIELGPGKILEWILATHTSQHWRSLALGSKTLWTIIPAHHIPYAHLASPLSYPVQVSIIGEPISSSSEKIGDEALGIFVPLLQRARKVAAMHSTGSFFARVLQSTPSEFPYLQDIDFNDVDVPLKESPFPPSLKRLQLSRSAFKWGWLKLEHLTELHLCYTSLTTRVTVDTFLSYMLQIPKLSYLEIRWVFEKRVDTSYPRRLPMFKLQHLVVQDSLSLVSSLLSRIKFKDDFVLQAEIYVDDENPDTIQAFFRRVDRHLQASQRVICSGSLIFANEGDLVLSCFDQEDATPFLVIEVQDVNEETLPVLLDWMQSLPFDKMERLSTDLFRDETGWRGCRFRHLKFLQELVVCTRASSHALLNFLAAEMVLTKRSHDWKSLSFPKTKFTLHDVRYSQVAKQSMAIFTGRAEHGFKVEELVFEGGNIADNGVKKLCRVVDKVTVT</sequence>
<dbReference type="Proteomes" id="UP000308600">
    <property type="component" value="Unassembled WGS sequence"/>
</dbReference>
<proteinExistence type="predicted"/>
<reference evidence="1 2" key="1">
    <citation type="journal article" date="2019" name="Nat. Ecol. Evol.">
        <title>Megaphylogeny resolves global patterns of mushroom evolution.</title>
        <authorList>
            <person name="Varga T."/>
            <person name="Krizsan K."/>
            <person name="Foldi C."/>
            <person name="Dima B."/>
            <person name="Sanchez-Garcia M."/>
            <person name="Sanchez-Ramirez S."/>
            <person name="Szollosi G.J."/>
            <person name="Szarkandi J.G."/>
            <person name="Papp V."/>
            <person name="Albert L."/>
            <person name="Andreopoulos W."/>
            <person name="Angelini C."/>
            <person name="Antonin V."/>
            <person name="Barry K.W."/>
            <person name="Bougher N.L."/>
            <person name="Buchanan P."/>
            <person name="Buyck B."/>
            <person name="Bense V."/>
            <person name="Catcheside P."/>
            <person name="Chovatia M."/>
            <person name="Cooper J."/>
            <person name="Damon W."/>
            <person name="Desjardin D."/>
            <person name="Finy P."/>
            <person name="Geml J."/>
            <person name="Haridas S."/>
            <person name="Hughes K."/>
            <person name="Justo A."/>
            <person name="Karasinski D."/>
            <person name="Kautmanova I."/>
            <person name="Kiss B."/>
            <person name="Kocsube S."/>
            <person name="Kotiranta H."/>
            <person name="LaButti K.M."/>
            <person name="Lechner B.E."/>
            <person name="Liimatainen K."/>
            <person name="Lipzen A."/>
            <person name="Lukacs Z."/>
            <person name="Mihaltcheva S."/>
            <person name="Morgado L.N."/>
            <person name="Niskanen T."/>
            <person name="Noordeloos M.E."/>
            <person name="Ohm R.A."/>
            <person name="Ortiz-Santana B."/>
            <person name="Ovrebo C."/>
            <person name="Racz N."/>
            <person name="Riley R."/>
            <person name="Savchenko A."/>
            <person name="Shiryaev A."/>
            <person name="Soop K."/>
            <person name="Spirin V."/>
            <person name="Szebenyi C."/>
            <person name="Tomsovsky M."/>
            <person name="Tulloss R.E."/>
            <person name="Uehling J."/>
            <person name="Grigoriev I.V."/>
            <person name="Vagvolgyi C."/>
            <person name="Papp T."/>
            <person name="Martin F.M."/>
            <person name="Miettinen O."/>
            <person name="Hibbett D.S."/>
            <person name="Nagy L.G."/>
        </authorList>
    </citation>
    <scope>NUCLEOTIDE SEQUENCE [LARGE SCALE GENOMIC DNA]</scope>
    <source>
        <strain evidence="1 2">NL-1719</strain>
    </source>
</reference>
<organism evidence="1 2">
    <name type="scientific">Pluteus cervinus</name>
    <dbReference type="NCBI Taxonomy" id="181527"/>
    <lineage>
        <taxon>Eukaryota</taxon>
        <taxon>Fungi</taxon>
        <taxon>Dikarya</taxon>
        <taxon>Basidiomycota</taxon>
        <taxon>Agaricomycotina</taxon>
        <taxon>Agaricomycetes</taxon>
        <taxon>Agaricomycetidae</taxon>
        <taxon>Agaricales</taxon>
        <taxon>Pluteineae</taxon>
        <taxon>Pluteaceae</taxon>
        <taxon>Pluteus</taxon>
    </lineage>
</organism>
<evidence type="ECO:0000313" key="2">
    <source>
        <dbReference type="Proteomes" id="UP000308600"/>
    </source>
</evidence>
<keyword evidence="2" id="KW-1185">Reference proteome</keyword>